<dbReference type="eggNOG" id="COG2832">
    <property type="taxonomic scope" value="Bacteria"/>
</dbReference>
<dbReference type="AlphaFoldDB" id="F4QRG2"/>
<dbReference type="OrthoDB" id="9816293at2"/>
<dbReference type="PANTHER" id="PTHR35813:SF1">
    <property type="entry name" value="INNER MEMBRANE PROTEIN YBAN"/>
    <property type="match status" value="1"/>
</dbReference>
<keyword evidence="3" id="KW-1185">Reference proteome</keyword>
<dbReference type="EMBL" id="GL883079">
    <property type="protein sequence ID" value="EGF90799.1"/>
    <property type="molecule type" value="Genomic_DNA"/>
</dbReference>
<reference evidence="3" key="1">
    <citation type="submission" date="2011-03" db="EMBL/GenBank/DDBJ databases">
        <title>Draft genome sequence of Brevundimonas diminuta.</title>
        <authorList>
            <person name="Brown P.J.B."/>
            <person name="Buechlein A."/>
            <person name="Hemmerich C."/>
            <person name="Brun Y.V."/>
        </authorList>
    </citation>
    <scope>NUCLEOTIDE SEQUENCE [LARGE SCALE GENOMIC DNA]</scope>
    <source>
        <strain evidence="3">C19</strain>
    </source>
</reference>
<organism evidence="2 3">
    <name type="scientific">Asticcacaulis biprosthecium C19</name>
    <dbReference type="NCBI Taxonomy" id="715226"/>
    <lineage>
        <taxon>Bacteria</taxon>
        <taxon>Pseudomonadati</taxon>
        <taxon>Pseudomonadota</taxon>
        <taxon>Alphaproteobacteria</taxon>
        <taxon>Caulobacterales</taxon>
        <taxon>Caulobacteraceae</taxon>
        <taxon>Asticcacaulis</taxon>
    </lineage>
</organism>
<feature type="transmembrane region" description="Helical" evidence="1">
    <location>
        <begin position="95"/>
        <end position="113"/>
    </location>
</feature>
<dbReference type="STRING" id="715226.ABI_38330"/>
<proteinExistence type="predicted"/>
<dbReference type="Pfam" id="PF04304">
    <property type="entry name" value="DUF454"/>
    <property type="match status" value="1"/>
</dbReference>
<dbReference type="InterPro" id="IPR007401">
    <property type="entry name" value="DUF454"/>
</dbReference>
<keyword evidence="1" id="KW-0812">Transmembrane</keyword>
<evidence type="ECO:0000313" key="3">
    <source>
        <dbReference type="Proteomes" id="UP000006512"/>
    </source>
</evidence>
<evidence type="ECO:0000313" key="2">
    <source>
        <dbReference type="EMBL" id="EGF90799.1"/>
    </source>
</evidence>
<sequence>MRWIYLVAGLICVGLGIAGTILPVMPGVLFFIIAAVCFARSNPVWEARIMNHPKIGPPVRAFRERGVIAPAGKFAAVTGMALGSVAGWFLIHHTIWRYAPAALCLVCAAYVLTRPSR</sequence>
<evidence type="ECO:0000256" key="1">
    <source>
        <dbReference type="SAM" id="Phobius"/>
    </source>
</evidence>
<keyword evidence="1" id="KW-0472">Membrane</keyword>
<dbReference type="PANTHER" id="PTHR35813">
    <property type="entry name" value="INNER MEMBRANE PROTEIN YBAN"/>
    <property type="match status" value="1"/>
</dbReference>
<gene>
    <name evidence="2" type="ORF">ABI_38330</name>
</gene>
<dbReference type="HOGENOM" id="CLU_113299_0_2_5"/>
<accession>F4QRG2</accession>
<evidence type="ECO:0008006" key="4">
    <source>
        <dbReference type="Google" id="ProtNLM"/>
    </source>
</evidence>
<name>F4QRG2_9CAUL</name>
<protein>
    <recommendedName>
        <fullName evidence="4">Inner membrane protein ybaN</fullName>
    </recommendedName>
</protein>
<dbReference type="Proteomes" id="UP000006512">
    <property type="component" value="Unassembled WGS sequence"/>
</dbReference>
<dbReference type="GO" id="GO:0005886">
    <property type="term" value="C:plasma membrane"/>
    <property type="evidence" value="ECO:0007669"/>
    <property type="project" value="TreeGrafter"/>
</dbReference>
<feature type="transmembrane region" description="Helical" evidence="1">
    <location>
        <begin position="66"/>
        <end position="89"/>
    </location>
</feature>
<dbReference type="RefSeq" id="WP_006274614.1">
    <property type="nucleotide sequence ID" value="NZ_GL883079.1"/>
</dbReference>
<keyword evidence="1" id="KW-1133">Transmembrane helix</keyword>